<dbReference type="InterPro" id="IPR019657">
    <property type="entry name" value="ComFB"/>
</dbReference>
<dbReference type="Pfam" id="PF10719">
    <property type="entry name" value="ComFB"/>
    <property type="match status" value="1"/>
</dbReference>
<sequence>MGVHNVMEDVVRDTLLSYKNKMNLTCDCEQCLSDISALALNELPPRYIANSKYSPYVRATHEADMQGATTIIAVIAKSAALVSKSPRCEAFALKQGQ</sequence>
<keyword evidence="2" id="KW-1185">Reference proteome</keyword>
<name>A0ABZ0KZD3_9BACL</name>
<protein>
    <submittedName>
        <fullName evidence="1">Late competence development ComFB family protein</fullName>
    </submittedName>
</protein>
<gene>
    <name evidence="1" type="ORF">PGH26_03410</name>
</gene>
<dbReference type="Proteomes" id="UP001303532">
    <property type="component" value="Chromosome"/>
</dbReference>
<evidence type="ECO:0000313" key="1">
    <source>
        <dbReference type="EMBL" id="WOV84988.1"/>
    </source>
</evidence>
<accession>A0ABZ0KZD3</accession>
<organism evidence="1 2">
    <name type="scientific">Sporosarcina jeotgali</name>
    <dbReference type="NCBI Taxonomy" id="3020056"/>
    <lineage>
        <taxon>Bacteria</taxon>
        <taxon>Bacillati</taxon>
        <taxon>Bacillota</taxon>
        <taxon>Bacilli</taxon>
        <taxon>Bacillales</taxon>
        <taxon>Caryophanaceae</taxon>
        <taxon>Sporosarcina</taxon>
    </lineage>
</organism>
<dbReference type="EMBL" id="CP116341">
    <property type="protein sequence ID" value="WOV84988.1"/>
    <property type="molecule type" value="Genomic_DNA"/>
</dbReference>
<evidence type="ECO:0000313" key="2">
    <source>
        <dbReference type="Proteomes" id="UP001303532"/>
    </source>
</evidence>
<reference evidence="1 2" key="1">
    <citation type="submission" date="2023-01" db="EMBL/GenBank/DDBJ databases">
        <title>Sporosarcina sp. nov., isolated from Korean tranditional fermented seafood 'Jeotgal'.</title>
        <authorList>
            <person name="Yang A.-I."/>
        </authorList>
    </citation>
    <scope>NUCLEOTIDE SEQUENCE [LARGE SCALE GENOMIC DNA]</scope>
    <source>
        <strain evidence="1 2">B2O-1</strain>
    </source>
</reference>
<dbReference type="RefSeq" id="WP_323692629.1">
    <property type="nucleotide sequence ID" value="NZ_CP116341.1"/>
</dbReference>
<proteinExistence type="predicted"/>